<dbReference type="OrthoDB" id="6162779at2759"/>
<dbReference type="Proteomes" id="UP000242188">
    <property type="component" value="Unassembled WGS sequence"/>
</dbReference>
<accession>A0A210QWP3</accession>
<evidence type="ECO:0000313" key="2">
    <source>
        <dbReference type="EMBL" id="OWF53165.1"/>
    </source>
</evidence>
<sequence length="558" mass="63437">MTRKYTDNELLALTRNRREAKALRTRMEKLDEERAQFHDVCGKEKTQMKSIRKEHRRSSGSSPFLWDDPQVRSQSVDPSLLRRYSKPWSICPSETTHNIVFKEVSLIRPFSSINAARPKSEPNRKRRSLTARTVVNGQQERINKESPFCAREEAWKSSNSNEFDPVDKSGTGNLSSTPLLDRAQERENTSIVDDINKRDGTERRDSSGDVFGFSQESTTEKDPNGNMTDSQISRNEDVANGNQNDVNRQQSSNQNDTTKPRTLKKKRKSMSKRPSTAFTTVLPSVSETQNQEALVQTDKIKASVNAGLEDDPASTAREASKGTMNGNIYNTEGDIRTAVEEFSSIHLSENVPSVADKEIVEINPAISFDVNLTHDDLPRNDTDKFDRERPVTRIGTERQISRVSATASTQHGEPRPSTVVGGEVLDFESLSDAEDGDNVTYFKGQRLRNYVSPQRRYKQDPFRFKRREKLFTKLAKDNPDIVEEVRRDSVKVELSLSKSARARLLEQLVTENSQRETSRRLAQKDKNMNGRIKKFIGSISYLCNETDERSKQMHPLLA</sequence>
<feature type="region of interest" description="Disordered" evidence="1">
    <location>
        <begin position="308"/>
        <end position="328"/>
    </location>
</feature>
<feature type="compositionally biased region" description="Basic and acidic residues" evidence="1">
    <location>
        <begin position="38"/>
        <end position="47"/>
    </location>
</feature>
<evidence type="ECO:0000313" key="3">
    <source>
        <dbReference type="Proteomes" id="UP000242188"/>
    </source>
</evidence>
<feature type="compositionally biased region" description="Polar residues" evidence="1">
    <location>
        <begin position="240"/>
        <end position="256"/>
    </location>
</feature>
<feature type="compositionally biased region" description="Basic and acidic residues" evidence="1">
    <location>
        <begin position="182"/>
        <end position="207"/>
    </location>
</feature>
<reference evidence="2 3" key="1">
    <citation type="journal article" date="2017" name="Nat. Ecol. Evol.">
        <title>Scallop genome provides insights into evolution of bilaterian karyotype and development.</title>
        <authorList>
            <person name="Wang S."/>
            <person name="Zhang J."/>
            <person name="Jiao W."/>
            <person name="Li J."/>
            <person name="Xun X."/>
            <person name="Sun Y."/>
            <person name="Guo X."/>
            <person name="Huan P."/>
            <person name="Dong B."/>
            <person name="Zhang L."/>
            <person name="Hu X."/>
            <person name="Sun X."/>
            <person name="Wang J."/>
            <person name="Zhao C."/>
            <person name="Wang Y."/>
            <person name="Wang D."/>
            <person name="Huang X."/>
            <person name="Wang R."/>
            <person name="Lv J."/>
            <person name="Li Y."/>
            <person name="Zhang Z."/>
            <person name="Liu B."/>
            <person name="Lu W."/>
            <person name="Hui Y."/>
            <person name="Liang J."/>
            <person name="Zhou Z."/>
            <person name="Hou R."/>
            <person name="Li X."/>
            <person name="Liu Y."/>
            <person name="Li H."/>
            <person name="Ning X."/>
            <person name="Lin Y."/>
            <person name="Zhao L."/>
            <person name="Xing Q."/>
            <person name="Dou J."/>
            <person name="Li Y."/>
            <person name="Mao J."/>
            <person name="Guo H."/>
            <person name="Dou H."/>
            <person name="Li T."/>
            <person name="Mu C."/>
            <person name="Jiang W."/>
            <person name="Fu Q."/>
            <person name="Fu X."/>
            <person name="Miao Y."/>
            <person name="Liu J."/>
            <person name="Yu Q."/>
            <person name="Li R."/>
            <person name="Liao H."/>
            <person name="Li X."/>
            <person name="Kong Y."/>
            <person name="Jiang Z."/>
            <person name="Chourrout D."/>
            <person name="Li R."/>
            <person name="Bao Z."/>
        </authorList>
    </citation>
    <scope>NUCLEOTIDE SEQUENCE [LARGE SCALE GENOMIC DNA]</scope>
    <source>
        <strain evidence="2 3">PY_sf001</strain>
    </source>
</reference>
<protein>
    <submittedName>
        <fullName evidence="2">Uncharacterized protein</fullName>
    </submittedName>
</protein>
<feature type="region of interest" description="Disordered" evidence="1">
    <location>
        <begin position="152"/>
        <end position="277"/>
    </location>
</feature>
<evidence type="ECO:0000256" key="1">
    <source>
        <dbReference type="SAM" id="MobiDB-lite"/>
    </source>
</evidence>
<comment type="caution">
    <text evidence="2">The sequence shown here is derived from an EMBL/GenBank/DDBJ whole genome shotgun (WGS) entry which is preliminary data.</text>
</comment>
<feature type="compositionally biased region" description="Basic residues" evidence="1">
    <location>
        <begin position="261"/>
        <end position="271"/>
    </location>
</feature>
<dbReference type="AlphaFoldDB" id="A0A210QWP3"/>
<feature type="region of interest" description="Disordered" evidence="1">
    <location>
        <begin position="38"/>
        <end position="69"/>
    </location>
</feature>
<dbReference type="EMBL" id="NEDP02001496">
    <property type="protein sequence ID" value="OWF53165.1"/>
    <property type="molecule type" value="Genomic_DNA"/>
</dbReference>
<name>A0A210QWP3_MIZYE</name>
<gene>
    <name evidence="2" type="ORF">KP79_PYT06992</name>
</gene>
<proteinExistence type="predicted"/>
<organism evidence="2 3">
    <name type="scientific">Mizuhopecten yessoensis</name>
    <name type="common">Japanese scallop</name>
    <name type="synonym">Patinopecten yessoensis</name>
    <dbReference type="NCBI Taxonomy" id="6573"/>
    <lineage>
        <taxon>Eukaryota</taxon>
        <taxon>Metazoa</taxon>
        <taxon>Spiralia</taxon>
        <taxon>Lophotrochozoa</taxon>
        <taxon>Mollusca</taxon>
        <taxon>Bivalvia</taxon>
        <taxon>Autobranchia</taxon>
        <taxon>Pteriomorphia</taxon>
        <taxon>Pectinida</taxon>
        <taxon>Pectinoidea</taxon>
        <taxon>Pectinidae</taxon>
        <taxon>Mizuhopecten</taxon>
    </lineage>
</organism>
<keyword evidence="3" id="KW-1185">Reference proteome</keyword>